<organism evidence="3 4">
    <name type="scientific">Platanthera guangdongensis</name>
    <dbReference type="NCBI Taxonomy" id="2320717"/>
    <lineage>
        <taxon>Eukaryota</taxon>
        <taxon>Viridiplantae</taxon>
        <taxon>Streptophyta</taxon>
        <taxon>Embryophyta</taxon>
        <taxon>Tracheophyta</taxon>
        <taxon>Spermatophyta</taxon>
        <taxon>Magnoliopsida</taxon>
        <taxon>Liliopsida</taxon>
        <taxon>Asparagales</taxon>
        <taxon>Orchidaceae</taxon>
        <taxon>Orchidoideae</taxon>
        <taxon>Orchideae</taxon>
        <taxon>Orchidinae</taxon>
        <taxon>Platanthera</taxon>
    </lineage>
</organism>
<dbReference type="PANTHER" id="PTHR36619:SF2">
    <property type="entry name" value="OS04G0208900 PROTEIN"/>
    <property type="match status" value="1"/>
</dbReference>
<name>A0ABR2MT71_9ASPA</name>
<feature type="region of interest" description="Disordered" evidence="1">
    <location>
        <begin position="52"/>
        <end position="78"/>
    </location>
</feature>
<sequence length="93" mass="10367">MAALPTVVFLLFALLLAPARVSIAVQPLQKLDSSLYSVLINPHRQKEERVFHEREAESCMPKSGRVPPSAPSRYGNDYKLGDVLCKPEGRHKP</sequence>
<keyword evidence="4" id="KW-1185">Reference proteome</keyword>
<feature type="signal peptide" evidence="2">
    <location>
        <begin position="1"/>
        <end position="24"/>
    </location>
</feature>
<gene>
    <name evidence="3" type="ORF">KSP40_PGU009809</name>
</gene>
<evidence type="ECO:0000256" key="1">
    <source>
        <dbReference type="SAM" id="MobiDB-lite"/>
    </source>
</evidence>
<evidence type="ECO:0000256" key="2">
    <source>
        <dbReference type="SAM" id="SignalP"/>
    </source>
</evidence>
<accession>A0ABR2MT71</accession>
<feature type="chain" id="PRO_5046971767" evidence="2">
    <location>
        <begin position="25"/>
        <end position="93"/>
    </location>
</feature>
<evidence type="ECO:0000313" key="4">
    <source>
        <dbReference type="Proteomes" id="UP001412067"/>
    </source>
</evidence>
<proteinExistence type="predicted"/>
<dbReference type="EMBL" id="JBBWWR010000005">
    <property type="protein sequence ID" value="KAK8967412.1"/>
    <property type="molecule type" value="Genomic_DNA"/>
</dbReference>
<reference evidence="3 4" key="1">
    <citation type="journal article" date="2022" name="Nat. Plants">
        <title>Genomes of leafy and leafless Platanthera orchids illuminate the evolution of mycoheterotrophy.</title>
        <authorList>
            <person name="Li M.H."/>
            <person name="Liu K.W."/>
            <person name="Li Z."/>
            <person name="Lu H.C."/>
            <person name="Ye Q.L."/>
            <person name="Zhang D."/>
            <person name="Wang J.Y."/>
            <person name="Li Y.F."/>
            <person name="Zhong Z.M."/>
            <person name="Liu X."/>
            <person name="Yu X."/>
            <person name="Liu D.K."/>
            <person name="Tu X.D."/>
            <person name="Liu B."/>
            <person name="Hao Y."/>
            <person name="Liao X.Y."/>
            <person name="Jiang Y.T."/>
            <person name="Sun W.H."/>
            <person name="Chen J."/>
            <person name="Chen Y.Q."/>
            <person name="Ai Y."/>
            <person name="Zhai J.W."/>
            <person name="Wu S.S."/>
            <person name="Zhou Z."/>
            <person name="Hsiao Y.Y."/>
            <person name="Wu W.L."/>
            <person name="Chen Y.Y."/>
            <person name="Lin Y.F."/>
            <person name="Hsu J.L."/>
            <person name="Li C.Y."/>
            <person name="Wang Z.W."/>
            <person name="Zhao X."/>
            <person name="Zhong W.Y."/>
            <person name="Ma X.K."/>
            <person name="Ma L."/>
            <person name="Huang J."/>
            <person name="Chen G.Z."/>
            <person name="Huang M.Z."/>
            <person name="Huang L."/>
            <person name="Peng D.H."/>
            <person name="Luo Y.B."/>
            <person name="Zou S.Q."/>
            <person name="Chen S.P."/>
            <person name="Lan S."/>
            <person name="Tsai W.C."/>
            <person name="Van de Peer Y."/>
            <person name="Liu Z.J."/>
        </authorList>
    </citation>
    <scope>NUCLEOTIDE SEQUENCE [LARGE SCALE GENOMIC DNA]</scope>
    <source>
        <strain evidence="3">Lor288</strain>
    </source>
</reference>
<comment type="caution">
    <text evidence="3">The sequence shown here is derived from an EMBL/GenBank/DDBJ whole genome shotgun (WGS) entry which is preliminary data.</text>
</comment>
<protein>
    <submittedName>
        <fullName evidence="3">Uncharacterized protein</fullName>
    </submittedName>
</protein>
<dbReference type="Proteomes" id="UP001412067">
    <property type="component" value="Unassembled WGS sequence"/>
</dbReference>
<evidence type="ECO:0000313" key="3">
    <source>
        <dbReference type="EMBL" id="KAK8967412.1"/>
    </source>
</evidence>
<dbReference type="PANTHER" id="PTHR36619">
    <property type="entry name" value="OS04G0208900 PROTEIN"/>
    <property type="match status" value="1"/>
</dbReference>
<keyword evidence="2" id="KW-0732">Signal</keyword>